<keyword evidence="15 18" id="KW-0472">Membrane</keyword>
<dbReference type="SUPFAM" id="SSF55781">
    <property type="entry name" value="GAF domain-like"/>
    <property type="match status" value="1"/>
</dbReference>
<reference evidence="22" key="1">
    <citation type="submission" date="2020-12" db="EMBL/GenBank/DDBJ databases">
        <title>Geomonas sp. Red875, isolated from river sediment.</title>
        <authorList>
            <person name="Xu Z."/>
            <person name="Zhang Z."/>
            <person name="Masuda Y."/>
            <person name="Itoh H."/>
            <person name="Senoo K."/>
        </authorList>
    </citation>
    <scope>NUCLEOTIDE SEQUENCE</scope>
    <source>
        <strain evidence="22">Red875</strain>
    </source>
</reference>
<dbReference type="NCBIfam" id="TIGR00229">
    <property type="entry name" value="sensory_box"/>
    <property type="match status" value="1"/>
</dbReference>
<comment type="cofactor">
    <cofactor evidence="2">
        <name>Cu cation</name>
        <dbReference type="ChEBI" id="CHEBI:23378"/>
    </cofactor>
</comment>
<dbReference type="AlphaFoldDB" id="A0A8J7M2Z6"/>
<dbReference type="Pfam" id="PF00072">
    <property type="entry name" value="Response_reg"/>
    <property type="match status" value="1"/>
</dbReference>
<evidence type="ECO:0000256" key="18">
    <source>
        <dbReference type="SAM" id="Phobius"/>
    </source>
</evidence>
<dbReference type="InterPro" id="IPR035965">
    <property type="entry name" value="PAS-like_dom_sf"/>
</dbReference>
<dbReference type="InterPro" id="IPR036097">
    <property type="entry name" value="HisK_dim/P_sf"/>
</dbReference>
<evidence type="ECO:0000313" key="23">
    <source>
        <dbReference type="Proteomes" id="UP000636888"/>
    </source>
</evidence>
<dbReference type="EC" id="2.7.13.3" evidence="5"/>
<dbReference type="InterPro" id="IPR003018">
    <property type="entry name" value="GAF"/>
</dbReference>
<keyword evidence="14" id="KW-0902">Two-component regulatory system</keyword>
<keyword evidence="23" id="KW-1185">Reference proteome</keyword>
<evidence type="ECO:0000259" key="20">
    <source>
        <dbReference type="PROSITE" id="PS50110"/>
    </source>
</evidence>
<dbReference type="CDD" id="cd00082">
    <property type="entry name" value="HisKA"/>
    <property type="match status" value="1"/>
</dbReference>
<comment type="caution">
    <text evidence="22">The sequence shown here is derived from an EMBL/GenBank/DDBJ whole genome shotgun (WGS) entry which is preliminary data.</text>
</comment>
<gene>
    <name evidence="22" type="ORF">JFN93_24030</name>
</gene>
<comment type="subcellular location">
    <subcellularLocation>
        <location evidence="3">Endoplasmic reticulum membrane</location>
        <topology evidence="3">Multi-pass membrane protein</topology>
    </subcellularLocation>
</comment>
<evidence type="ECO:0000256" key="12">
    <source>
        <dbReference type="ARBA" id="ARBA00022989"/>
    </source>
</evidence>
<dbReference type="InterPro" id="IPR000014">
    <property type="entry name" value="PAS"/>
</dbReference>
<evidence type="ECO:0000256" key="4">
    <source>
        <dbReference type="ARBA" id="ARBA00009842"/>
    </source>
</evidence>
<proteinExistence type="inferred from homology"/>
<dbReference type="GO" id="GO:0000155">
    <property type="term" value="F:phosphorelay sensor kinase activity"/>
    <property type="evidence" value="ECO:0007669"/>
    <property type="project" value="InterPro"/>
</dbReference>
<dbReference type="InterPro" id="IPR003661">
    <property type="entry name" value="HisK_dim/P_dom"/>
</dbReference>
<dbReference type="Pfam" id="PF13426">
    <property type="entry name" value="PAS_9"/>
    <property type="match status" value="1"/>
</dbReference>
<dbReference type="Gene3D" id="3.30.565.10">
    <property type="entry name" value="Histidine kinase-like ATPase, C-terminal domain"/>
    <property type="match status" value="1"/>
</dbReference>
<dbReference type="PANTHER" id="PTHR43065:SF42">
    <property type="entry name" value="TWO-COMPONENT SENSOR PPRA"/>
    <property type="match status" value="1"/>
</dbReference>
<name>A0A8J7M2Z6_9BACT</name>
<sequence length="815" mass="91105">MDSGHLMASNYMEHGYCLNWEPPLVFLHVGSDIITGISYYSIPLAMFYFAYRRRDLPFYKIFLMFALFILSCGTTHLLAAYTIFRPDYWIEGVVKAITAGISALTAVMFIPRIPEAIALPNVIGSVDEIKKLNRELAATNAQLQRAVFSLDRVFDPIYWISAEGRITRVNQAACSFLGYSMEELDGMTVAELNPHFGADQWPAFWEQLKAEGSILRETQHRTKEGRLVDVEISANYIAYDGEEYTCSVSRDITSRKKSEREHLANEKRMASLYGITQYPFLNEEGFLDHALAEVLKLTASKLGYIYLYDEQKRQFILNSWSGEVMQECRIQDPQKVYHLDATGIWGEPVRQRRPILLNNFQADHPLKKGYPSGHIELKRFLTLPVLVGDEVVAVVGVADKEDEYTDNDVIQLKLFMDAVWMITMRKRADAELVALEKQLLHAQKLESLGVLAGGIAHDFNNILMSIIGNADLALRKLVPESPVADNLFEINRAAGRAADLAKQMLAYSGKGRFVVEPIDINRLVDEMLHMLQVSISKTAVLRFNPGARLPSVEADATQIRQVIMNLVINASEAIGEKSGVIAVNTGWMECDRSYLKTVWMEEHIPEGTYVYIEVSDTGCGMDSETTARVFDPFFTTKFTGRGLGMAAVQGIVRGHKGAIRVYSEPNKGSTFKVLFPACAQPVAEQQHVEKDESWQGSGTVLLVDDEETVQATGGKMLRELGFQVVAASNGCEALECYRNTSGIAFVLLDLTMPHLDGEGCFRELKLIDPKVKVIMSSGYNEQDVTQRFVGKGLAGFIQKPYTLADLQKVIRGVGL</sequence>
<feature type="domain" description="PAS" evidence="21">
    <location>
        <begin position="142"/>
        <end position="192"/>
    </location>
</feature>
<evidence type="ECO:0000259" key="21">
    <source>
        <dbReference type="PROSITE" id="PS50112"/>
    </source>
</evidence>
<dbReference type="SMART" id="SM00065">
    <property type="entry name" value="GAF"/>
    <property type="match status" value="1"/>
</dbReference>
<evidence type="ECO:0000256" key="9">
    <source>
        <dbReference type="ARBA" id="ARBA00022745"/>
    </source>
</evidence>
<evidence type="ECO:0000259" key="19">
    <source>
        <dbReference type="PROSITE" id="PS50109"/>
    </source>
</evidence>
<dbReference type="PANTHER" id="PTHR43065">
    <property type="entry name" value="SENSOR HISTIDINE KINASE"/>
    <property type="match status" value="1"/>
</dbReference>
<keyword evidence="8 18" id="KW-0812">Transmembrane</keyword>
<dbReference type="Gene3D" id="3.30.450.20">
    <property type="entry name" value="PAS domain"/>
    <property type="match status" value="1"/>
</dbReference>
<dbReference type="InterPro" id="IPR029016">
    <property type="entry name" value="GAF-like_dom_sf"/>
</dbReference>
<dbReference type="Proteomes" id="UP000636888">
    <property type="component" value="Unassembled WGS sequence"/>
</dbReference>
<dbReference type="InterPro" id="IPR036890">
    <property type="entry name" value="HATPase_C_sf"/>
</dbReference>
<dbReference type="PROSITE" id="PS50112">
    <property type="entry name" value="PAS"/>
    <property type="match status" value="1"/>
</dbReference>
<keyword evidence="13" id="KW-0186">Copper</keyword>
<keyword evidence="10" id="KW-0418">Kinase</keyword>
<keyword evidence="7" id="KW-0808">Transferase</keyword>
<evidence type="ECO:0000256" key="17">
    <source>
        <dbReference type="PROSITE-ProRule" id="PRU00169"/>
    </source>
</evidence>
<dbReference type="Gene3D" id="3.30.450.40">
    <property type="match status" value="1"/>
</dbReference>
<dbReference type="SUPFAM" id="SSF55874">
    <property type="entry name" value="ATPase domain of HSP90 chaperone/DNA topoisomerase II/histidine kinase"/>
    <property type="match status" value="1"/>
</dbReference>
<evidence type="ECO:0000256" key="16">
    <source>
        <dbReference type="ARBA" id="ARBA00023157"/>
    </source>
</evidence>
<comment type="similarity">
    <text evidence="4">Belongs to the ethylene receptor family.</text>
</comment>
<dbReference type="Pfam" id="PF13185">
    <property type="entry name" value="GAF_2"/>
    <property type="match status" value="1"/>
</dbReference>
<dbReference type="InterPro" id="IPR003594">
    <property type="entry name" value="HATPase_dom"/>
</dbReference>
<dbReference type="SMART" id="SM00387">
    <property type="entry name" value="HATPase_c"/>
    <property type="match status" value="1"/>
</dbReference>
<feature type="transmembrane region" description="Helical" evidence="18">
    <location>
        <begin position="61"/>
        <end position="83"/>
    </location>
</feature>
<keyword evidence="16" id="KW-1015">Disulfide bond</keyword>
<feature type="modified residue" description="4-aspartylphosphate" evidence="17">
    <location>
        <position position="749"/>
    </location>
</feature>
<dbReference type="Gene3D" id="3.40.50.2300">
    <property type="match status" value="1"/>
</dbReference>
<dbReference type="PROSITE" id="PS50109">
    <property type="entry name" value="HIS_KIN"/>
    <property type="match status" value="1"/>
</dbReference>
<accession>A0A8J7M2Z6</accession>
<protein>
    <recommendedName>
        <fullName evidence="5">histidine kinase</fullName>
        <ecNumber evidence="5">2.7.13.3</ecNumber>
    </recommendedName>
</protein>
<evidence type="ECO:0000256" key="1">
    <source>
        <dbReference type="ARBA" id="ARBA00000085"/>
    </source>
</evidence>
<dbReference type="PROSITE" id="PS50110">
    <property type="entry name" value="RESPONSE_REGULATORY"/>
    <property type="match status" value="1"/>
</dbReference>
<dbReference type="SMART" id="SM00091">
    <property type="entry name" value="PAS"/>
    <property type="match status" value="1"/>
</dbReference>
<comment type="catalytic activity">
    <reaction evidence="1">
        <text>ATP + protein L-histidine = ADP + protein N-phospho-L-histidine.</text>
        <dbReference type="EC" id="2.7.13.3"/>
    </reaction>
</comment>
<feature type="transmembrane region" description="Helical" evidence="18">
    <location>
        <begin position="25"/>
        <end position="49"/>
    </location>
</feature>
<dbReference type="SUPFAM" id="SSF52172">
    <property type="entry name" value="CheY-like"/>
    <property type="match status" value="1"/>
</dbReference>
<evidence type="ECO:0000256" key="7">
    <source>
        <dbReference type="ARBA" id="ARBA00022679"/>
    </source>
</evidence>
<evidence type="ECO:0000256" key="10">
    <source>
        <dbReference type="ARBA" id="ARBA00022777"/>
    </source>
</evidence>
<evidence type="ECO:0000256" key="14">
    <source>
        <dbReference type="ARBA" id="ARBA00023012"/>
    </source>
</evidence>
<evidence type="ECO:0000256" key="15">
    <source>
        <dbReference type="ARBA" id="ARBA00023136"/>
    </source>
</evidence>
<dbReference type="EMBL" id="JAEMHM010000029">
    <property type="protein sequence ID" value="MBJ6727789.1"/>
    <property type="molecule type" value="Genomic_DNA"/>
</dbReference>
<dbReference type="InterPro" id="IPR005467">
    <property type="entry name" value="His_kinase_dom"/>
</dbReference>
<dbReference type="Pfam" id="PF02518">
    <property type="entry name" value="HATPase_c"/>
    <property type="match status" value="1"/>
</dbReference>
<evidence type="ECO:0000256" key="2">
    <source>
        <dbReference type="ARBA" id="ARBA00001935"/>
    </source>
</evidence>
<dbReference type="RefSeq" id="WP_199386929.1">
    <property type="nucleotide sequence ID" value="NZ_JAEMHM010000029.1"/>
</dbReference>
<evidence type="ECO:0000256" key="11">
    <source>
        <dbReference type="ARBA" id="ARBA00022824"/>
    </source>
</evidence>
<keyword evidence="6 17" id="KW-0597">Phosphoprotein</keyword>
<dbReference type="InterPro" id="IPR001789">
    <property type="entry name" value="Sig_transdc_resp-reg_receiver"/>
</dbReference>
<dbReference type="InterPro" id="IPR011006">
    <property type="entry name" value="CheY-like_superfamily"/>
</dbReference>
<dbReference type="Gene3D" id="1.10.287.130">
    <property type="match status" value="1"/>
</dbReference>
<dbReference type="PRINTS" id="PR00344">
    <property type="entry name" value="BCTRLSENSOR"/>
</dbReference>
<dbReference type="Pfam" id="PF25487">
    <property type="entry name" value="ETR1_N"/>
    <property type="match status" value="1"/>
</dbReference>
<organism evidence="22 23">
    <name type="scientific">Geomesophilobacter sediminis</name>
    <dbReference type="NCBI Taxonomy" id="2798584"/>
    <lineage>
        <taxon>Bacteria</taxon>
        <taxon>Pseudomonadati</taxon>
        <taxon>Thermodesulfobacteriota</taxon>
        <taxon>Desulfuromonadia</taxon>
        <taxon>Geobacterales</taxon>
        <taxon>Geobacteraceae</taxon>
        <taxon>Geomesophilobacter</taxon>
    </lineage>
</organism>
<evidence type="ECO:0000256" key="8">
    <source>
        <dbReference type="ARBA" id="ARBA00022692"/>
    </source>
</evidence>
<dbReference type="CDD" id="cd00130">
    <property type="entry name" value="PAS"/>
    <property type="match status" value="1"/>
</dbReference>
<dbReference type="SMART" id="SM00448">
    <property type="entry name" value="REC"/>
    <property type="match status" value="1"/>
</dbReference>
<evidence type="ECO:0000313" key="22">
    <source>
        <dbReference type="EMBL" id="MBJ6727789.1"/>
    </source>
</evidence>
<keyword evidence="12 18" id="KW-1133">Transmembrane helix</keyword>
<dbReference type="SUPFAM" id="SSF47384">
    <property type="entry name" value="Homodimeric domain of signal transducing histidine kinase"/>
    <property type="match status" value="1"/>
</dbReference>
<evidence type="ECO:0000256" key="5">
    <source>
        <dbReference type="ARBA" id="ARBA00012438"/>
    </source>
</evidence>
<dbReference type="InterPro" id="IPR058544">
    <property type="entry name" value="ETR1_N"/>
</dbReference>
<dbReference type="SUPFAM" id="SSF55785">
    <property type="entry name" value="PYP-like sensor domain (PAS domain)"/>
    <property type="match status" value="1"/>
</dbReference>
<keyword evidence="9" id="KW-0936">Ethylene signaling pathway</keyword>
<evidence type="ECO:0000256" key="6">
    <source>
        <dbReference type="ARBA" id="ARBA00022553"/>
    </source>
</evidence>
<evidence type="ECO:0000256" key="3">
    <source>
        <dbReference type="ARBA" id="ARBA00004477"/>
    </source>
</evidence>
<keyword evidence="11" id="KW-0256">Endoplasmic reticulum</keyword>
<feature type="domain" description="Histidine kinase" evidence="19">
    <location>
        <begin position="454"/>
        <end position="679"/>
    </location>
</feature>
<feature type="domain" description="Response regulatory" evidence="20">
    <location>
        <begin position="699"/>
        <end position="814"/>
    </location>
</feature>
<dbReference type="InterPro" id="IPR004358">
    <property type="entry name" value="Sig_transdc_His_kin-like_C"/>
</dbReference>
<evidence type="ECO:0000256" key="13">
    <source>
        <dbReference type="ARBA" id="ARBA00023008"/>
    </source>
</evidence>